<dbReference type="Proteomes" id="UP000281738">
    <property type="component" value="Unassembled WGS sequence"/>
</dbReference>
<keyword evidence="2" id="KW-1185">Reference proteome</keyword>
<name>A0A3N2CP98_9ACTN</name>
<gene>
    <name evidence="1" type="ORF">EDD33_0155</name>
</gene>
<reference evidence="1 2" key="1">
    <citation type="submission" date="2018-11" db="EMBL/GenBank/DDBJ databases">
        <title>Sequencing the genomes of 1000 actinobacteria strains.</title>
        <authorList>
            <person name="Klenk H.-P."/>
        </authorList>
    </citation>
    <scope>NUCLEOTIDE SEQUENCE [LARGE SCALE GENOMIC DNA]</scope>
    <source>
        <strain evidence="1 2">DSM 12652</strain>
    </source>
</reference>
<organism evidence="1 2">
    <name type="scientific">Nocardioides aurantiacus</name>
    <dbReference type="NCBI Taxonomy" id="86796"/>
    <lineage>
        <taxon>Bacteria</taxon>
        <taxon>Bacillati</taxon>
        <taxon>Actinomycetota</taxon>
        <taxon>Actinomycetes</taxon>
        <taxon>Propionibacteriales</taxon>
        <taxon>Nocardioidaceae</taxon>
        <taxon>Nocardioides</taxon>
    </lineage>
</organism>
<dbReference type="AlphaFoldDB" id="A0A3N2CP98"/>
<evidence type="ECO:0000313" key="2">
    <source>
        <dbReference type="Proteomes" id="UP000281738"/>
    </source>
</evidence>
<dbReference type="EMBL" id="RKHO01000001">
    <property type="protein sequence ID" value="ROR89335.1"/>
    <property type="molecule type" value="Genomic_DNA"/>
</dbReference>
<dbReference type="OrthoDB" id="5188929at2"/>
<sequence length="145" mass="16232">MTTVIALIALGLSLVSLAWQAWSWKRTGPVVKVQVTNAITDAVTGEPEHYVEVDAVNKGRSATTIMGWGFSMPDGGNVHQMNPLRISEKIPFRLEPHSRARFFIEGDALRNVHRERNIPFKAMRPWVDLASGKRVRCRKSVPLAD</sequence>
<protein>
    <submittedName>
        <fullName evidence="1">Uncharacterized protein</fullName>
    </submittedName>
</protein>
<dbReference type="RefSeq" id="WP_148076902.1">
    <property type="nucleotide sequence ID" value="NZ_RKHO01000001.1"/>
</dbReference>
<accession>A0A3N2CP98</accession>
<comment type="caution">
    <text evidence="1">The sequence shown here is derived from an EMBL/GenBank/DDBJ whole genome shotgun (WGS) entry which is preliminary data.</text>
</comment>
<evidence type="ECO:0000313" key="1">
    <source>
        <dbReference type="EMBL" id="ROR89335.1"/>
    </source>
</evidence>
<proteinExistence type="predicted"/>